<dbReference type="Pfam" id="PF00583">
    <property type="entry name" value="Acetyltransf_1"/>
    <property type="match status" value="1"/>
</dbReference>
<evidence type="ECO:0000259" key="10">
    <source>
        <dbReference type="PROSITE" id="PS51186"/>
    </source>
</evidence>
<sequence>MPTDQLSSTSTPRLSNYSVRNPTPRDAKEILNLVRESGTLDENSCYAYLLLCDHFRNTCLVAELEEKIAGFVAAYRPPTRPQSVFVWQIGVALSSRKHGLAKYLLRHLLALPATEGVRFLEATVTPSNVPSQRLFKSFADEVHAPLEIVTGFESEHFDTPSHEEESLFRIGPIRADLDSINS</sequence>
<evidence type="ECO:0000313" key="11">
    <source>
        <dbReference type="EMBL" id="QEG37423.1"/>
    </source>
</evidence>
<evidence type="ECO:0000256" key="7">
    <source>
        <dbReference type="ARBA" id="ARBA00048924"/>
    </source>
</evidence>
<gene>
    <name evidence="8 11" type="primary">ectA</name>
    <name evidence="11" type="ORF">Pr1d_47680</name>
</gene>
<evidence type="ECO:0000256" key="3">
    <source>
        <dbReference type="ARBA" id="ARBA00012355"/>
    </source>
</evidence>
<keyword evidence="6 8" id="KW-0012">Acyltransferase</keyword>
<dbReference type="OrthoDB" id="2436196at2"/>
<dbReference type="InterPro" id="IPR000182">
    <property type="entry name" value="GNAT_dom"/>
</dbReference>
<dbReference type="CDD" id="cd04301">
    <property type="entry name" value="NAT_SF"/>
    <property type="match status" value="1"/>
</dbReference>
<evidence type="ECO:0000313" key="12">
    <source>
        <dbReference type="Proteomes" id="UP000323917"/>
    </source>
</evidence>
<evidence type="ECO:0000256" key="5">
    <source>
        <dbReference type="ARBA" id="ARBA00022679"/>
    </source>
</evidence>
<dbReference type="EC" id="2.3.1.178" evidence="3 8"/>
<feature type="compositionally biased region" description="Polar residues" evidence="9">
    <location>
        <begin position="1"/>
        <end position="21"/>
    </location>
</feature>
<evidence type="ECO:0000256" key="4">
    <source>
        <dbReference type="ARBA" id="ARBA00017935"/>
    </source>
</evidence>
<feature type="region of interest" description="Disordered" evidence="9">
    <location>
        <begin position="1"/>
        <end position="22"/>
    </location>
</feature>
<dbReference type="GO" id="GO:0033816">
    <property type="term" value="F:diaminobutyrate acetyltransferase activity"/>
    <property type="evidence" value="ECO:0007669"/>
    <property type="project" value="UniProtKB-EC"/>
</dbReference>
<organism evidence="11 12">
    <name type="scientific">Bythopirellula goksoeyrii</name>
    <dbReference type="NCBI Taxonomy" id="1400387"/>
    <lineage>
        <taxon>Bacteria</taxon>
        <taxon>Pseudomonadati</taxon>
        <taxon>Planctomycetota</taxon>
        <taxon>Planctomycetia</taxon>
        <taxon>Pirellulales</taxon>
        <taxon>Lacipirellulaceae</taxon>
        <taxon>Bythopirellula</taxon>
    </lineage>
</organism>
<dbReference type="InterPro" id="IPR016181">
    <property type="entry name" value="Acyl_CoA_acyltransferase"/>
</dbReference>
<feature type="domain" description="N-acetyltransferase" evidence="10">
    <location>
        <begin position="17"/>
        <end position="174"/>
    </location>
</feature>
<dbReference type="Gene3D" id="3.40.630.30">
    <property type="match status" value="1"/>
</dbReference>
<dbReference type="KEGG" id="bgok:Pr1d_47680"/>
<comment type="catalytic activity">
    <reaction evidence="7 8">
        <text>L-2,4-diaminobutanoate + acetyl-CoA = (2S)-4-acetamido-2-aminobutanoate + CoA + H(+)</text>
        <dbReference type="Rhea" id="RHEA:16901"/>
        <dbReference type="ChEBI" id="CHEBI:15378"/>
        <dbReference type="ChEBI" id="CHEBI:57287"/>
        <dbReference type="ChEBI" id="CHEBI:57288"/>
        <dbReference type="ChEBI" id="CHEBI:58761"/>
        <dbReference type="ChEBI" id="CHEBI:58929"/>
        <dbReference type="EC" id="2.3.1.178"/>
    </reaction>
</comment>
<dbReference type="SUPFAM" id="SSF55729">
    <property type="entry name" value="Acyl-CoA N-acyltransferases (Nat)"/>
    <property type="match status" value="1"/>
</dbReference>
<dbReference type="Proteomes" id="UP000323917">
    <property type="component" value="Chromosome"/>
</dbReference>
<evidence type="ECO:0000256" key="6">
    <source>
        <dbReference type="ARBA" id="ARBA00023315"/>
    </source>
</evidence>
<evidence type="ECO:0000256" key="9">
    <source>
        <dbReference type="SAM" id="MobiDB-lite"/>
    </source>
</evidence>
<evidence type="ECO:0000256" key="8">
    <source>
        <dbReference type="RuleBase" id="RU365045"/>
    </source>
</evidence>
<evidence type="ECO:0000256" key="2">
    <source>
        <dbReference type="ARBA" id="ARBA00010712"/>
    </source>
</evidence>
<comment type="similarity">
    <text evidence="2 8">Belongs to the acetyltransferase family. EctA subfamily.</text>
</comment>
<dbReference type="InterPro" id="IPR012772">
    <property type="entry name" value="Ectoine_EctA"/>
</dbReference>
<keyword evidence="5 8" id="KW-0808">Transferase</keyword>
<name>A0A5B9QU21_9BACT</name>
<dbReference type="AlphaFoldDB" id="A0A5B9QU21"/>
<dbReference type="UniPathway" id="UPA00067">
    <property type="reaction ID" value="UER00122"/>
</dbReference>
<reference evidence="11 12" key="1">
    <citation type="submission" date="2019-08" db="EMBL/GenBank/DDBJ databases">
        <title>Deep-cultivation of Planctomycetes and their phenomic and genomic characterization uncovers novel biology.</title>
        <authorList>
            <person name="Wiegand S."/>
            <person name="Jogler M."/>
            <person name="Boedeker C."/>
            <person name="Pinto D."/>
            <person name="Vollmers J."/>
            <person name="Rivas-Marin E."/>
            <person name="Kohn T."/>
            <person name="Peeters S.H."/>
            <person name="Heuer A."/>
            <person name="Rast P."/>
            <person name="Oberbeckmann S."/>
            <person name="Bunk B."/>
            <person name="Jeske O."/>
            <person name="Meyerdierks A."/>
            <person name="Storesund J.E."/>
            <person name="Kallscheuer N."/>
            <person name="Luecker S."/>
            <person name="Lage O.M."/>
            <person name="Pohl T."/>
            <person name="Merkel B.J."/>
            <person name="Hornburger P."/>
            <person name="Mueller R.-W."/>
            <person name="Bruemmer F."/>
            <person name="Labrenz M."/>
            <person name="Spormann A.M."/>
            <person name="Op den Camp H."/>
            <person name="Overmann J."/>
            <person name="Amann R."/>
            <person name="Jetten M.S.M."/>
            <person name="Mascher T."/>
            <person name="Medema M.H."/>
            <person name="Devos D.P."/>
            <person name="Kaster A.-K."/>
            <person name="Ovreas L."/>
            <person name="Rohde M."/>
            <person name="Galperin M.Y."/>
            <person name="Jogler C."/>
        </authorList>
    </citation>
    <scope>NUCLEOTIDE SEQUENCE [LARGE SCALE GENOMIC DNA]</scope>
    <source>
        <strain evidence="11 12">Pr1d</strain>
    </source>
</reference>
<protein>
    <recommendedName>
        <fullName evidence="4 8">L-2,4-diaminobutyric acid acetyltransferase</fullName>
        <shortName evidence="8">DABA acetyltransferase</shortName>
        <ecNumber evidence="3 8">2.3.1.178</ecNumber>
    </recommendedName>
</protein>
<evidence type="ECO:0000256" key="1">
    <source>
        <dbReference type="ARBA" id="ARBA00004978"/>
    </source>
</evidence>
<dbReference type="PROSITE" id="PS51186">
    <property type="entry name" value="GNAT"/>
    <property type="match status" value="1"/>
</dbReference>
<comment type="pathway">
    <text evidence="1 8">Amine and polyamine biosynthesis; ectoine biosynthesis; L-ectoine from L-aspartate 4-semialdehyde: step 2/3.</text>
</comment>
<keyword evidence="12" id="KW-1185">Reference proteome</keyword>
<dbReference type="GO" id="GO:0019491">
    <property type="term" value="P:ectoine biosynthetic process"/>
    <property type="evidence" value="ECO:0007669"/>
    <property type="project" value="UniProtKB-UniPathway"/>
</dbReference>
<comment type="function">
    <text evidence="8">Catalyzes the acetylation of L-2,4-diaminobutyrate (DABA) to gamma-N-acetyl-alpha,gamma-diaminobutyric acid (ADABA) with acetyl coenzyme A.</text>
</comment>
<accession>A0A5B9QU21</accession>
<dbReference type="NCBIfam" id="TIGR02406">
    <property type="entry name" value="ectoine_EctA"/>
    <property type="match status" value="1"/>
</dbReference>
<proteinExistence type="inferred from homology"/>
<dbReference type="EMBL" id="CP042913">
    <property type="protein sequence ID" value="QEG37423.1"/>
    <property type="molecule type" value="Genomic_DNA"/>
</dbReference>